<protein>
    <submittedName>
        <fullName evidence="2">Phosphotransferase</fullName>
    </submittedName>
</protein>
<feature type="domain" description="Aminoglycoside phosphotransferase" evidence="1">
    <location>
        <begin position="12"/>
        <end position="228"/>
    </location>
</feature>
<dbReference type="EMBL" id="JAGSOH010000303">
    <property type="protein sequence ID" value="MBR7831515.1"/>
    <property type="molecule type" value="Genomic_DNA"/>
</dbReference>
<dbReference type="Proteomes" id="UP000676325">
    <property type="component" value="Unassembled WGS sequence"/>
</dbReference>
<dbReference type="InterPro" id="IPR002575">
    <property type="entry name" value="Aminoglycoside_PTrfase"/>
</dbReference>
<gene>
    <name evidence="2" type="ORF">KDK95_34820</name>
</gene>
<proteinExistence type="predicted"/>
<organism evidence="2 3">
    <name type="scientific">Actinospica acidithermotolerans</name>
    <dbReference type="NCBI Taxonomy" id="2828514"/>
    <lineage>
        <taxon>Bacteria</taxon>
        <taxon>Bacillati</taxon>
        <taxon>Actinomycetota</taxon>
        <taxon>Actinomycetes</taxon>
        <taxon>Catenulisporales</taxon>
        <taxon>Actinospicaceae</taxon>
        <taxon>Actinospica</taxon>
    </lineage>
</organism>
<dbReference type="Pfam" id="PF01636">
    <property type="entry name" value="APH"/>
    <property type="match status" value="1"/>
</dbReference>
<dbReference type="SUPFAM" id="SSF56112">
    <property type="entry name" value="Protein kinase-like (PK-like)"/>
    <property type="match status" value="1"/>
</dbReference>
<keyword evidence="3" id="KW-1185">Reference proteome</keyword>
<evidence type="ECO:0000259" key="1">
    <source>
        <dbReference type="Pfam" id="PF01636"/>
    </source>
</evidence>
<sequence length="274" mass="30065">TDILVLRAVADLDLVVKHPSSDHGRQTLARQAANLQTLAADERLGDWRRLLPGLVACDLHQRLPRTAEHYRAGTEASTLIQRDPKTAHRIAAAALAAITELHHATGTIEAAGPDRLRSWIDTPLETLRDLPLARAPRAAAALDALRARLYTQLADRPVLTAWTHGDYHPGNVLMTDDGTEVTAIIDWATAHPNGPAATDRHLFRLALQRETGGEELGALVVRALRQDPGRADGALLLLTWLRHVADNLNQSDRYRRNRPWLASNVAPVLREVAG</sequence>
<dbReference type="Gene3D" id="3.90.1200.10">
    <property type="match status" value="1"/>
</dbReference>
<accession>A0A941EF38</accession>
<comment type="caution">
    <text evidence="2">The sequence shown here is derived from an EMBL/GenBank/DDBJ whole genome shotgun (WGS) entry which is preliminary data.</text>
</comment>
<dbReference type="InterPro" id="IPR051678">
    <property type="entry name" value="AGP_Transferase"/>
</dbReference>
<dbReference type="InterPro" id="IPR011009">
    <property type="entry name" value="Kinase-like_dom_sf"/>
</dbReference>
<evidence type="ECO:0000313" key="3">
    <source>
        <dbReference type="Proteomes" id="UP000676325"/>
    </source>
</evidence>
<reference evidence="2" key="1">
    <citation type="submission" date="2021-04" db="EMBL/GenBank/DDBJ databases">
        <title>Genome based classification of Actinospica acidithermotolerans sp. nov., an actinobacterium isolated from an Indonesian hot spring.</title>
        <authorList>
            <person name="Kusuma A.B."/>
            <person name="Putra K.E."/>
            <person name="Nafisah S."/>
            <person name="Loh J."/>
            <person name="Nouioui I."/>
            <person name="Goodfellow M."/>
        </authorList>
    </citation>
    <scope>NUCLEOTIDE SEQUENCE</scope>
    <source>
        <strain evidence="2">MGRD01-02</strain>
    </source>
</reference>
<dbReference type="PANTHER" id="PTHR21310">
    <property type="entry name" value="AMINOGLYCOSIDE PHOSPHOTRANSFERASE-RELATED-RELATED"/>
    <property type="match status" value="1"/>
</dbReference>
<dbReference type="AlphaFoldDB" id="A0A941EF38"/>
<dbReference type="RefSeq" id="WP_212522617.1">
    <property type="nucleotide sequence ID" value="NZ_JAGSOH010000303.1"/>
</dbReference>
<name>A0A941EF38_9ACTN</name>
<feature type="non-terminal residue" evidence="2">
    <location>
        <position position="1"/>
    </location>
</feature>
<evidence type="ECO:0000313" key="2">
    <source>
        <dbReference type="EMBL" id="MBR7831515.1"/>
    </source>
</evidence>